<keyword evidence="1" id="KW-1133">Transmembrane helix</keyword>
<proteinExistence type="predicted"/>
<evidence type="ECO:0000313" key="2">
    <source>
        <dbReference type="EMBL" id="RDI20031.1"/>
    </source>
</evidence>
<protein>
    <submittedName>
        <fullName evidence="2">Uncharacterized protein</fullName>
    </submittedName>
</protein>
<gene>
    <name evidence="2" type="ORF">DFR41_1116</name>
</gene>
<feature type="transmembrane region" description="Helical" evidence="1">
    <location>
        <begin position="44"/>
        <end position="65"/>
    </location>
</feature>
<keyword evidence="3" id="KW-1185">Reference proteome</keyword>
<reference evidence="2 3" key="1">
    <citation type="submission" date="2018-07" db="EMBL/GenBank/DDBJ databases">
        <title>Genomic Encyclopedia of Type Strains, Phase IV (KMG-IV): sequencing the most valuable type-strain genomes for metagenomic binning, comparative biology and taxonomic classification.</title>
        <authorList>
            <person name="Goeker M."/>
        </authorList>
    </citation>
    <scope>NUCLEOTIDE SEQUENCE [LARGE SCALE GENOMIC DNA]</scope>
    <source>
        <strain evidence="2 3">DSM 21352</strain>
    </source>
</reference>
<accession>A0A370F9Z9</accession>
<feature type="transmembrane region" description="Helical" evidence="1">
    <location>
        <begin position="21"/>
        <end position="38"/>
    </location>
</feature>
<dbReference type="Proteomes" id="UP000255265">
    <property type="component" value="Unassembled WGS sequence"/>
</dbReference>
<organism evidence="2 3">
    <name type="scientific">Pseudacidovorax intermedius</name>
    <dbReference type="NCBI Taxonomy" id="433924"/>
    <lineage>
        <taxon>Bacteria</taxon>
        <taxon>Pseudomonadati</taxon>
        <taxon>Pseudomonadota</taxon>
        <taxon>Betaproteobacteria</taxon>
        <taxon>Burkholderiales</taxon>
        <taxon>Comamonadaceae</taxon>
        <taxon>Pseudacidovorax</taxon>
    </lineage>
</organism>
<dbReference type="RefSeq" id="WP_017759263.1">
    <property type="nucleotide sequence ID" value="NZ_QQAV01000011.1"/>
</dbReference>
<evidence type="ECO:0000313" key="3">
    <source>
        <dbReference type="Proteomes" id="UP000255265"/>
    </source>
</evidence>
<evidence type="ECO:0000256" key="1">
    <source>
        <dbReference type="SAM" id="Phobius"/>
    </source>
</evidence>
<dbReference type="EMBL" id="QQAV01000011">
    <property type="protein sequence ID" value="RDI20031.1"/>
    <property type="molecule type" value="Genomic_DNA"/>
</dbReference>
<keyword evidence="1" id="KW-0472">Membrane</keyword>
<dbReference type="AlphaFoldDB" id="A0A370F9Z9"/>
<dbReference type="OrthoDB" id="9155807at2"/>
<comment type="caution">
    <text evidence="2">The sequence shown here is derived from an EMBL/GenBank/DDBJ whole genome shotgun (WGS) entry which is preliminary data.</text>
</comment>
<sequence>MTSQAPVRPPKQRHWTEKLSWILIYAGLFTVVLGIATARQDEPLGWSIGAPGGVAVLAGVVLIYIRSRIKP</sequence>
<name>A0A370F9Z9_9BURK</name>
<keyword evidence="1" id="KW-0812">Transmembrane</keyword>